<dbReference type="KEGG" id="bko:CKF48_23005"/>
<organism evidence="2 3">
    <name type="scientific">Cytobacillus kochii</name>
    <dbReference type="NCBI Taxonomy" id="859143"/>
    <lineage>
        <taxon>Bacteria</taxon>
        <taxon>Bacillati</taxon>
        <taxon>Bacillota</taxon>
        <taxon>Bacilli</taxon>
        <taxon>Bacillales</taxon>
        <taxon>Bacillaceae</taxon>
        <taxon>Cytobacillus</taxon>
    </lineage>
</organism>
<evidence type="ECO:0000313" key="3">
    <source>
        <dbReference type="Proteomes" id="UP000215137"/>
    </source>
</evidence>
<dbReference type="RefSeq" id="WP_095373722.1">
    <property type="nucleotide sequence ID" value="NZ_CP022984.1"/>
</dbReference>
<dbReference type="EMBL" id="CP022984">
    <property type="protein sequence ID" value="ASV70160.1"/>
    <property type="molecule type" value="Genomic_DNA"/>
</dbReference>
<evidence type="ECO:0000256" key="1">
    <source>
        <dbReference type="SAM" id="SignalP"/>
    </source>
</evidence>
<name>A0A248TPX3_9BACI</name>
<protein>
    <submittedName>
        <fullName evidence="2">Uncharacterized protein</fullName>
    </submittedName>
</protein>
<dbReference type="Proteomes" id="UP000215137">
    <property type="component" value="Plasmid pBkBDGP4A"/>
</dbReference>
<reference evidence="2 3" key="1">
    <citation type="submission" date="2017-08" db="EMBL/GenBank/DDBJ databases">
        <title>Complete Genome Sequence of Bacillus kochii Oregon-R-modENCODE STRAIN BDGP4, isolated from Drosophila melanogaster gut.</title>
        <authorList>
            <person name="Wan K.H."/>
            <person name="Yu C."/>
            <person name="Park S."/>
            <person name="Hammonds A.S."/>
            <person name="Booth B.W."/>
            <person name="Celniker S.E."/>
        </authorList>
    </citation>
    <scope>NUCLEOTIDE SEQUENCE [LARGE SCALE GENOMIC DNA]</scope>
    <source>
        <strain evidence="2 3">BDGP4</strain>
        <plasmid evidence="3">pbkbdgp4a</plasmid>
    </source>
</reference>
<gene>
    <name evidence="2" type="ORF">CKF48_23005</name>
</gene>
<keyword evidence="1" id="KW-0732">Signal</keyword>
<evidence type="ECO:0000313" key="2">
    <source>
        <dbReference type="EMBL" id="ASV70160.1"/>
    </source>
</evidence>
<feature type="chain" id="PRO_5012670589" evidence="1">
    <location>
        <begin position="26"/>
        <end position="144"/>
    </location>
</feature>
<sequence>MKKSFAAAVVFGLGISLFSTTQASAESSESYKEYMLSAPGDTSIQAGTMIGMTTEAYLSVGKVHAYGMTTTSQPVPDIRAANYLFENSKAVKSKLDRKSNTVTAYAFSGSTSYVSGRSYYSATDHFVIDPYGQTYGDRTLDSDL</sequence>
<keyword evidence="2" id="KW-0614">Plasmid</keyword>
<keyword evidence="3" id="KW-1185">Reference proteome</keyword>
<accession>A0A248TPX3</accession>
<feature type="signal peptide" evidence="1">
    <location>
        <begin position="1"/>
        <end position="25"/>
    </location>
</feature>
<geneLocation type="plasmid" evidence="3">
    <name>pbkbdgp4a</name>
</geneLocation>
<proteinExistence type="predicted"/>
<dbReference type="AlphaFoldDB" id="A0A248TPX3"/>